<dbReference type="AlphaFoldDB" id="A0A0C1R6K7"/>
<reference evidence="1" key="1">
    <citation type="journal article" date="2015" name="Genome Announc.">
        <title>Draft Genome Sequence of Tolypothrix boutellei Strain VB521301.</title>
        <authorList>
            <person name="Chandrababunaidu M.M."/>
            <person name="Singh D."/>
            <person name="Sen D."/>
            <person name="Bhan S."/>
            <person name="Das S."/>
            <person name="Gupta A."/>
            <person name="Adhikary S.P."/>
            <person name="Tripathy S."/>
        </authorList>
    </citation>
    <scope>NUCLEOTIDE SEQUENCE</scope>
    <source>
        <strain evidence="1">VB521301</strain>
    </source>
</reference>
<organism evidence="1">
    <name type="scientific">Tolypothrix bouteillei VB521301</name>
    <dbReference type="NCBI Taxonomy" id="1479485"/>
    <lineage>
        <taxon>Bacteria</taxon>
        <taxon>Bacillati</taxon>
        <taxon>Cyanobacteriota</taxon>
        <taxon>Cyanophyceae</taxon>
        <taxon>Nostocales</taxon>
        <taxon>Tolypothrichaceae</taxon>
        <taxon>Tolypothrix</taxon>
    </lineage>
</organism>
<evidence type="ECO:0000313" key="1">
    <source>
        <dbReference type="EMBL" id="KIE07980.1"/>
    </source>
</evidence>
<dbReference type="STRING" id="1479485.DA73_0244300"/>
<protein>
    <submittedName>
        <fullName evidence="1">Uncharacterized protein</fullName>
    </submittedName>
</protein>
<name>A0A0C1R6K7_9CYAN</name>
<accession>A0A0C1R6K7</accession>
<comment type="caution">
    <text evidence="1">The sequence shown here is derived from an EMBL/GenBank/DDBJ whole genome shotgun (WGS) entry which is preliminary data.</text>
</comment>
<gene>
    <name evidence="1" type="ORF">DA73_0244300</name>
</gene>
<dbReference type="EMBL" id="JHEG02000059">
    <property type="protein sequence ID" value="KIE07980.1"/>
    <property type="molecule type" value="Genomic_DNA"/>
</dbReference>
<proteinExistence type="predicted"/>
<sequence>MGASTRAKKVTTLEAVPPGLAPTRITPNANIGGNFKTVAANHPTIGMIVNCSKTPKINALPAFRKLCNCCVVIVKPIPNITTPSAIEMLPLPLAAIFGKK</sequence>